<proteinExistence type="predicted"/>
<dbReference type="EMBL" id="JBEPSM010000002">
    <property type="protein sequence ID" value="MET4634962.1"/>
    <property type="molecule type" value="Genomic_DNA"/>
</dbReference>
<sequence length="112" mass="12278">MNIVKLNDDLSEIDGKVRVERGPARKTGKATEALLSNDRTLPHYQVGALDAAGQPIVLGKTMAYLDWLAVKGFYVFGLAVPTEEFPNGQWIEDSFHEEETAAFARAAELATL</sequence>
<protein>
    <submittedName>
        <fullName evidence="1">Uncharacterized protein</fullName>
    </submittedName>
</protein>
<evidence type="ECO:0000313" key="2">
    <source>
        <dbReference type="Proteomes" id="UP001549321"/>
    </source>
</evidence>
<gene>
    <name evidence="1" type="ORF">ABIE08_002908</name>
</gene>
<organism evidence="1 2">
    <name type="scientific">Kaistia defluvii</name>
    <dbReference type="NCBI Taxonomy" id="410841"/>
    <lineage>
        <taxon>Bacteria</taxon>
        <taxon>Pseudomonadati</taxon>
        <taxon>Pseudomonadota</taxon>
        <taxon>Alphaproteobacteria</taxon>
        <taxon>Hyphomicrobiales</taxon>
        <taxon>Kaistiaceae</taxon>
        <taxon>Kaistia</taxon>
    </lineage>
</organism>
<dbReference type="Proteomes" id="UP001549321">
    <property type="component" value="Unassembled WGS sequence"/>
</dbReference>
<accession>A0ABV2R133</accession>
<comment type="caution">
    <text evidence="1">The sequence shown here is derived from an EMBL/GenBank/DDBJ whole genome shotgun (WGS) entry which is preliminary data.</text>
</comment>
<name>A0ABV2R133_9HYPH</name>
<keyword evidence="2" id="KW-1185">Reference proteome</keyword>
<evidence type="ECO:0000313" key="1">
    <source>
        <dbReference type="EMBL" id="MET4634962.1"/>
    </source>
</evidence>
<dbReference type="RefSeq" id="WP_354552091.1">
    <property type="nucleotide sequence ID" value="NZ_JBEPSM010000002.1"/>
</dbReference>
<reference evidence="1 2" key="1">
    <citation type="submission" date="2024-06" db="EMBL/GenBank/DDBJ databases">
        <title>Sorghum-associated microbial communities from plants grown in Nebraska, USA.</title>
        <authorList>
            <person name="Schachtman D."/>
        </authorList>
    </citation>
    <scope>NUCLEOTIDE SEQUENCE [LARGE SCALE GENOMIC DNA]</scope>
    <source>
        <strain evidence="1 2">3207</strain>
    </source>
</reference>